<sequence length="191" mass="20421">MRPGLALLALLPGAAGAAHLTVQITDPGDRAHLRSVQAAWRSAERDLRALGLHVPDVTLVSVSSAAEFARQTGEPWFVAATTRGHTIRTQRLGALAARGTLPLTVRHEAFHTAQPASLPRWLAEGLARLFSGEAALDPGGATGLEVLTDERLGQRLAARQAGDLLPAYREATRRARERVRAQGWARALGVK</sequence>
<evidence type="ECO:0000313" key="2">
    <source>
        <dbReference type="EMBL" id="SMB83415.1"/>
    </source>
</evidence>
<evidence type="ECO:0008006" key="4">
    <source>
        <dbReference type="Google" id="ProtNLM"/>
    </source>
</evidence>
<dbReference type="RefSeq" id="WP_170928530.1">
    <property type="nucleotide sequence ID" value="NZ_FWWU01000006.1"/>
</dbReference>
<keyword evidence="1" id="KW-0732">Signal</keyword>
<dbReference type="STRING" id="695939.SAMN00790413_04430"/>
<dbReference type="Proteomes" id="UP000192582">
    <property type="component" value="Unassembled WGS sequence"/>
</dbReference>
<organism evidence="2 3">
    <name type="scientific">Deinococcus hopiensis KR-140</name>
    <dbReference type="NCBI Taxonomy" id="695939"/>
    <lineage>
        <taxon>Bacteria</taxon>
        <taxon>Thermotogati</taxon>
        <taxon>Deinococcota</taxon>
        <taxon>Deinococci</taxon>
        <taxon>Deinococcales</taxon>
        <taxon>Deinococcaceae</taxon>
        <taxon>Deinococcus</taxon>
    </lineage>
</organism>
<reference evidence="2 3" key="1">
    <citation type="submission" date="2017-04" db="EMBL/GenBank/DDBJ databases">
        <authorList>
            <person name="Afonso C.L."/>
            <person name="Miller P.J."/>
            <person name="Scott M.A."/>
            <person name="Spackman E."/>
            <person name="Goraichik I."/>
            <person name="Dimitrov K.M."/>
            <person name="Suarez D.L."/>
            <person name="Swayne D.E."/>
        </authorList>
    </citation>
    <scope>NUCLEOTIDE SEQUENCE [LARGE SCALE GENOMIC DNA]</scope>
    <source>
        <strain evidence="2 3">KR-140</strain>
    </source>
</reference>
<feature type="chain" id="PRO_5013343143" description="DUF4157 domain-containing protein" evidence="1">
    <location>
        <begin position="18"/>
        <end position="191"/>
    </location>
</feature>
<evidence type="ECO:0000256" key="1">
    <source>
        <dbReference type="SAM" id="SignalP"/>
    </source>
</evidence>
<keyword evidence="3" id="KW-1185">Reference proteome</keyword>
<protein>
    <recommendedName>
        <fullName evidence="4">DUF4157 domain-containing protein</fullName>
    </recommendedName>
</protein>
<proteinExistence type="predicted"/>
<gene>
    <name evidence="2" type="ORF">SAMN00790413_04430</name>
</gene>
<feature type="signal peptide" evidence="1">
    <location>
        <begin position="1"/>
        <end position="17"/>
    </location>
</feature>
<dbReference type="EMBL" id="FWWU01000006">
    <property type="protein sequence ID" value="SMB83415.1"/>
    <property type="molecule type" value="Genomic_DNA"/>
</dbReference>
<accession>A0A1W1UQK7</accession>
<name>A0A1W1UQK7_9DEIO</name>
<dbReference type="AlphaFoldDB" id="A0A1W1UQK7"/>
<evidence type="ECO:0000313" key="3">
    <source>
        <dbReference type="Proteomes" id="UP000192582"/>
    </source>
</evidence>